<sequence length="80" mass="8661">MGICSATMSPSSTLADNDQAMTTVSGTSIARSPWNESQKSLYAAGVQVKFLHLEAEVESLLQQLQAIKKQRTTAEEVSMK</sequence>
<dbReference type="Proteomes" id="UP000185984">
    <property type="component" value="Unassembled WGS sequence"/>
</dbReference>
<name>A0A1U7HIB4_9CHRO</name>
<feature type="coiled-coil region" evidence="1">
    <location>
        <begin position="50"/>
        <end position="77"/>
    </location>
</feature>
<dbReference type="AlphaFoldDB" id="A0A1U7HIB4"/>
<reference evidence="2 3" key="1">
    <citation type="submission" date="2016-11" db="EMBL/GenBank/DDBJ databases">
        <title>Draft Genome Sequences of Nine Cyanobacterial Strains from Diverse Habitats.</title>
        <authorList>
            <person name="Zhu T."/>
            <person name="Hou S."/>
            <person name="Lu X."/>
            <person name="Hess W.R."/>
        </authorList>
    </citation>
    <scope>NUCLEOTIDE SEQUENCE [LARGE SCALE GENOMIC DNA]</scope>
    <source>
        <strain evidence="2 3">5.2 s.c.1</strain>
    </source>
</reference>
<protein>
    <submittedName>
        <fullName evidence="2">Uncharacterized protein</fullName>
    </submittedName>
</protein>
<keyword evidence="1" id="KW-0175">Coiled coil</keyword>
<evidence type="ECO:0000313" key="2">
    <source>
        <dbReference type="EMBL" id="OKH23332.1"/>
    </source>
</evidence>
<evidence type="ECO:0000313" key="3">
    <source>
        <dbReference type="Proteomes" id="UP000185984"/>
    </source>
</evidence>
<proteinExistence type="predicted"/>
<keyword evidence="3" id="KW-1185">Reference proteome</keyword>
<comment type="caution">
    <text evidence="2">The sequence shown here is derived from an EMBL/GenBank/DDBJ whole genome shotgun (WGS) entry which is preliminary data.</text>
</comment>
<gene>
    <name evidence="2" type="ORF">NIES1031_17915</name>
</gene>
<accession>A0A1U7HIB4</accession>
<organism evidence="2 3">
    <name type="scientific">Chroogloeocystis siderophila 5.2 s.c.1</name>
    <dbReference type="NCBI Taxonomy" id="247279"/>
    <lineage>
        <taxon>Bacteria</taxon>
        <taxon>Bacillati</taxon>
        <taxon>Cyanobacteriota</taxon>
        <taxon>Cyanophyceae</taxon>
        <taxon>Oscillatoriophycideae</taxon>
        <taxon>Chroococcales</taxon>
        <taxon>Chroococcaceae</taxon>
        <taxon>Chroogloeocystis</taxon>
    </lineage>
</organism>
<evidence type="ECO:0000256" key="1">
    <source>
        <dbReference type="SAM" id="Coils"/>
    </source>
</evidence>
<dbReference type="EMBL" id="MRCC01000016">
    <property type="protein sequence ID" value="OKH23332.1"/>
    <property type="molecule type" value="Genomic_DNA"/>
</dbReference>